<dbReference type="BioCyc" id="LINT1001599:G11K9-2371-MONOMER"/>
<dbReference type="SUPFAM" id="SSF82171">
    <property type="entry name" value="DPP6 N-terminal domain-like"/>
    <property type="match status" value="1"/>
</dbReference>
<sequence>MSEQYDSSGDLILLKMNPGLWADKILQGKRFINSDFIILTNSNFSDTGKKDSYVDTDPFFAPDGRHLVFSTDRLTPGIQNLVVLDTEGKEPMKLLTQKGGASPFWSKDGKSIVYISYQDGVFGDVYLLDLSSGKNEDLPKILISIFLRLFRRINGICIILQFKTIQIAMVVWTKETIV</sequence>
<comment type="similarity">
    <text evidence="1">Belongs to the TolB family.</text>
</comment>
<accession>M3IBC2</accession>
<gene>
    <name evidence="2" type="ORF">LEP1GSC151_2183</name>
</gene>
<comment type="caution">
    <text evidence="2">The sequence shown here is derived from an EMBL/GenBank/DDBJ whole genome shotgun (WGS) entry which is preliminary data.</text>
</comment>
<proteinExistence type="inferred from homology"/>
<dbReference type="Gene3D" id="2.120.10.30">
    <property type="entry name" value="TolB, C-terminal domain"/>
    <property type="match status" value="1"/>
</dbReference>
<evidence type="ECO:0000313" key="2">
    <source>
        <dbReference type="EMBL" id="EMG12676.1"/>
    </source>
</evidence>
<dbReference type="Pfam" id="PF07676">
    <property type="entry name" value="PD40"/>
    <property type="match status" value="2"/>
</dbReference>
<name>M3IBC2_LEPIR</name>
<dbReference type="InterPro" id="IPR011659">
    <property type="entry name" value="WD40"/>
</dbReference>
<protein>
    <submittedName>
        <fullName evidence="2">WD40-like protein</fullName>
    </submittedName>
</protein>
<dbReference type="Proteomes" id="UP000011776">
    <property type="component" value="Unassembled WGS sequence"/>
</dbReference>
<dbReference type="AlphaFoldDB" id="M3IBC2"/>
<dbReference type="PANTHER" id="PTHR36842:SF1">
    <property type="entry name" value="PROTEIN TOLB"/>
    <property type="match status" value="1"/>
</dbReference>
<reference evidence="2 3" key="1">
    <citation type="submission" date="2013-02" db="EMBL/GenBank/DDBJ databases">
        <authorList>
            <person name="Harkins D.M."/>
            <person name="Durkin A.S."/>
            <person name="Brinkac L.M."/>
            <person name="Haft D.H."/>
            <person name="Selengut J.D."/>
            <person name="Sanka R."/>
            <person name="DePew J."/>
            <person name="Purushe J."/>
            <person name="Tulsiani S.M."/>
            <person name="Graham G.C."/>
            <person name="Burns M.-A."/>
            <person name="Dohnt M.F."/>
            <person name="Smythe L.D."/>
            <person name="McKay D.B."/>
            <person name="Craig S.B."/>
            <person name="Vinetz J.M."/>
            <person name="Sutton G.G."/>
            <person name="Nierman W.C."/>
            <person name="Fouts D.E."/>
        </authorList>
    </citation>
    <scope>NUCLEOTIDE SEQUENCE [LARGE SCALE GENOMIC DNA]</scope>
    <source>
        <strain evidence="2 3">LT2186</strain>
    </source>
</reference>
<evidence type="ECO:0000256" key="1">
    <source>
        <dbReference type="ARBA" id="ARBA00009820"/>
    </source>
</evidence>
<dbReference type="InterPro" id="IPR011042">
    <property type="entry name" value="6-blade_b-propeller_TolB-like"/>
</dbReference>
<organism evidence="2 3">
    <name type="scientific">Leptospira interrogans serovar Grippotyphosa str. LT2186</name>
    <dbReference type="NCBI Taxonomy" id="1001599"/>
    <lineage>
        <taxon>Bacteria</taxon>
        <taxon>Pseudomonadati</taxon>
        <taxon>Spirochaetota</taxon>
        <taxon>Spirochaetia</taxon>
        <taxon>Leptospirales</taxon>
        <taxon>Leptospiraceae</taxon>
        <taxon>Leptospira</taxon>
    </lineage>
</organism>
<dbReference type="PANTHER" id="PTHR36842">
    <property type="entry name" value="PROTEIN TOLB HOMOLOG"/>
    <property type="match status" value="1"/>
</dbReference>
<dbReference type="EMBL" id="AFME02000072">
    <property type="protein sequence ID" value="EMG12676.1"/>
    <property type="molecule type" value="Genomic_DNA"/>
</dbReference>
<evidence type="ECO:0000313" key="3">
    <source>
        <dbReference type="Proteomes" id="UP000011776"/>
    </source>
</evidence>